<dbReference type="Proteomes" id="UP000078358">
    <property type="component" value="Unassembled WGS sequence"/>
</dbReference>
<dbReference type="Pfam" id="PF02321">
    <property type="entry name" value="OEP"/>
    <property type="match status" value="2"/>
</dbReference>
<evidence type="ECO:0000256" key="2">
    <source>
        <dbReference type="SAM" id="SignalP"/>
    </source>
</evidence>
<sequence>MQLSKSLSAIALAVALAACSSGKMTQDGTLEHAQATYQQYEDITRQYHVTEQWWLGYNDQQLNRLIERALANNIDLAKAAIAVNRAYYNANLVGADLIPSFTSQTGFSSNVSKGVGSASHNVNSTGTSGIGNNLGFNLSYTIDLWGRLKDAASAAEWEHKATQEDLQAARLSIINGVISSYYNLAYYKDAINVTQQTIKNYEQISKIMNNKLNAGAIDRLSVDQATQATLGARSTLIGLQTAQKATEQTLRNLLNVKPNEPLNVRYPSILGVKLQGVNTNVPVSAIANRPDVIAALQRLQGSFKSLRAMENSWFPMITLGGSLTSAARNIGNIGENPLAGGSISFSLPFLDWNRVQNNIHLSEESYKLVKLNYEQTITSALNEIDNYYYAYQQSRHGYSNLQKKYEYDKKITGYYKNRYDQGVSEFREWVNAINTERSSLLSLLDAKYSILRNENAVYQAMAGKYRR</sequence>
<comment type="similarity">
    <text evidence="1">Belongs to the outer membrane factor (OMF) (TC 1.B.17) family.</text>
</comment>
<dbReference type="PROSITE" id="PS51257">
    <property type="entry name" value="PROKAR_LIPOPROTEIN"/>
    <property type="match status" value="1"/>
</dbReference>
<feature type="signal peptide" evidence="2">
    <location>
        <begin position="1"/>
        <end position="25"/>
    </location>
</feature>
<keyword evidence="2" id="KW-0732">Signal</keyword>
<dbReference type="SUPFAM" id="SSF56954">
    <property type="entry name" value="Outer membrane efflux proteins (OEP)"/>
    <property type="match status" value="1"/>
</dbReference>
<dbReference type="Gene3D" id="2.20.200.10">
    <property type="entry name" value="Outer membrane efflux proteins (OEP)"/>
    <property type="match status" value="1"/>
</dbReference>
<dbReference type="Gene3D" id="1.20.1600.10">
    <property type="entry name" value="Outer membrane efflux proteins (OEP)"/>
    <property type="match status" value="1"/>
</dbReference>
<dbReference type="AlphaFoldDB" id="A0A179CZP3"/>
<dbReference type="RefSeq" id="WP_064318085.1">
    <property type="nucleotide sequence ID" value="NZ_JACI01000001.1"/>
</dbReference>
<proteinExistence type="inferred from homology"/>
<comment type="caution">
    <text evidence="3">The sequence shown here is derived from an EMBL/GenBank/DDBJ whole genome shotgun (WGS) entry which is preliminary data.</text>
</comment>
<organism evidence="3 4">
    <name type="scientific">Bibersteinia trehalosi Y31</name>
    <dbReference type="NCBI Taxonomy" id="1261658"/>
    <lineage>
        <taxon>Bacteria</taxon>
        <taxon>Pseudomonadati</taxon>
        <taxon>Pseudomonadota</taxon>
        <taxon>Gammaproteobacteria</taxon>
        <taxon>Pasteurellales</taxon>
        <taxon>Pasteurellaceae</taxon>
        <taxon>Bibersteinia</taxon>
    </lineage>
</organism>
<dbReference type="NCBIfam" id="NF047721">
    <property type="entry name" value="ToxDrgExpTdeA"/>
    <property type="match status" value="1"/>
</dbReference>
<dbReference type="PATRIC" id="fig|1261658.3.peg.467"/>
<dbReference type="PANTHER" id="PTHR30203">
    <property type="entry name" value="OUTER MEMBRANE CATION EFFLUX PROTEIN"/>
    <property type="match status" value="1"/>
</dbReference>
<accession>A0A179CZP3</accession>
<dbReference type="InterPro" id="IPR010131">
    <property type="entry name" value="MdtP/NodT-like"/>
</dbReference>
<evidence type="ECO:0000313" key="3">
    <source>
        <dbReference type="EMBL" id="OAQ15394.1"/>
    </source>
</evidence>
<reference evidence="3 4" key="1">
    <citation type="submission" date="2014-01" db="EMBL/GenBank/DDBJ databases">
        <authorList>
            <person name="Zuccon D."/>
        </authorList>
    </citation>
    <scope>NUCLEOTIDE SEQUENCE [LARGE SCALE GENOMIC DNA]</scope>
    <source>
        <strain evidence="3 4">Y31</strain>
    </source>
</reference>
<dbReference type="PANTHER" id="PTHR30203:SF32">
    <property type="entry name" value="CATION EFFLUX SYSTEM PROTEIN CUSC"/>
    <property type="match status" value="1"/>
</dbReference>
<dbReference type="EMBL" id="JACI01000001">
    <property type="protein sequence ID" value="OAQ15394.1"/>
    <property type="molecule type" value="Genomic_DNA"/>
</dbReference>
<evidence type="ECO:0000313" key="4">
    <source>
        <dbReference type="Proteomes" id="UP000078358"/>
    </source>
</evidence>
<name>A0A179CZP3_BIBTR</name>
<gene>
    <name evidence="3" type="ORF">F480_02315</name>
</gene>
<protein>
    <submittedName>
        <fullName evidence="3">Membrane protein</fullName>
    </submittedName>
</protein>
<feature type="chain" id="PRO_5008100202" evidence="2">
    <location>
        <begin position="26"/>
        <end position="467"/>
    </location>
</feature>
<evidence type="ECO:0000256" key="1">
    <source>
        <dbReference type="ARBA" id="ARBA00007613"/>
    </source>
</evidence>
<dbReference type="InterPro" id="IPR003423">
    <property type="entry name" value="OMP_efflux"/>
</dbReference>
<dbReference type="GO" id="GO:0015562">
    <property type="term" value="F:efflux transmembrane transporter activity"/>
    <property type="evidence" value="ECO:0007669"/>
    <property type="project" value="InterPro"/>
</dbReference>